<evidence type="ECO:0000259" key="3">
    <source>
        <dbReference type="Pfam" id="PF13204"/>
    </source>
</evidence>
<evidence type="ECO:0000259" key="2">
    <source>
        <dbReference type="Pfam" id="PF12904"/>
    </source>
</evidence>
<dbReference type="InterPro" id="IPR024749">
    <property type="entry name" value="Collagen-bd_put"/>
</dbReference>
<keyword evidence="1" id="KW-0732">Signal</keyword>
<evidence type="ECO:0000313" key="5">
    <source>
        <dbReference type="Proteomes" id="UP001232063"/>
    </source>
</evidence>
<protein>
    <submittedName>
        <fullName evidence="4">DUF4038 domain-containing protein</fullName>
    </submittedName>
</protein>
<dbReference type="Gene3D" id="3.20.20.80">
    <property type="entry name" value="Glycosidases"/>
    <property type="match status" value="1"/>
</dbReference>
<reference evidence="4" key="1">
    <citation type="submission" date="2023-05" db="EMBL/GenBank/DDBJ databases">
        <authorList>
            <person name="Zhang X."/>
        </authorList>
    </citation>
    <scope>NUCLEOTIDE SEQUENCE</scope>
    <source>
        <strain evidence="4">BD1B2-1</strain>
    </source>
</reference>
<organism evidence="4 5">
    <name type="scientific">Xanthocytophaga agilis</name>
    <dbReference type="NCBI Taxonomy" id="3048010"/>
    <lineage>
        <taxon>Bacteria</taxon>
        <taxon>Pseudomonadati</taxon>
        <taxon>Bacteroidota</taxon>
        <taxon>Cytophagia</taxon>
        <taxon>Cytophagales</taxon>
        <taxon>Rhodocytophagaceae</taxon>
        <taxon>Xanthocytophaga</taxon>
    </lineage>
</organism>
<feature type="chain" id="PRO_5041910561" evidence="1">
    <location>
        <begin position="21"/>
        <end position="445"/>
    </location>
</feature>
<dbReference type="SUPFAM" id="SSF51445">
    <property type="entry name" value="(Trans)glycosidases"/>
    <property type="match status" value="1"/>
</dbReference>
<feature type="domain" description="Apiosidase-like catalytic" evidence="3">
    <location>
        <begin position="31"/>
        <end position="341"/>
    </location>
</feature>
<accession>A0AAE3R550</accession>
<dbReference type="Pfam" id="PF12904">
    <property type="entry name" value="Collagen_bind_2"/>
    <property type="match status" value="1"/>
</dbReference>
<dbReference type="Proteomes" id="UP001232063">
    <property type="component" value="Unassembled WGS sequence"/>
</dbReference>
<evidence type="ECO:0000313" key="4">
    <source>
        <dbReference type="EMBL" id="MDJ1500872.1"/>
    </source>
</evidence>
<keyword evidence="5" id="KW-1185">Reference proteome</keyword>
<name>A0AAE3R550_9BACT</name>
<dbReference type="EMBL" id="JASJOU010000002">
    <property type="protein sequence ID" value="MDJ1500872.1"/>
    <property type="molecule type" value="Genomic_DNA"/>
</dbReference>
<feature type="domain" description="Putative collagen-binding" evidence="2">
    <location>
        <begin position="365"/>
        <end position="436"/>
    </location>
</feature>
<feature type="signal peptide" evidence="1">
    <location>
        <begin position="1"/>
        <end position="20"/>
    </location>
</feature>
<proteinExistence type="predicted"/>
<dbReference type="PANTHER" id="PTHR37836">
    <property type="entry name" value="LMO1036 PROTEIN"/>
    <property type="match status" value="1"/>
</dbReference>
<dbReference type="AlphaFoldDB" id="A0AAE3R550"/>
<sequence length="445" mass="50827">MRKILPVFFAIWLACSFSIAQTKVVFPLKISPNKRHLVDQNNNPFLYVSDSGWRLFMGLTETEAREYLLKRKEQGFNTIHVMLTSIPGDKNKQGQEPFVDYDFVKPNEAYFKHVDRIVSMADSLNMMLAIAPLWYSCCNDGWATSPQKYMQKNGKEKSYLLGQFVGNRYKKFNNILWIIGGDNDPYDNLEEVRQMARGLKQADPQHLITYHAAASHSSTDVWPANESWLDICMTYTYFRGFTKAWNKVQPDVYEVGYNEYRKSPVRPFVLGESTYEGEHGAMGSDLQVRKQAYWAMLSGAGGHSYGSPFWKVDASWKSYLDLPGAKSLKHLTELFQTFDWTALEPDIAGALIAKGNEKYATNDFATAAITRDHKVAVIYVPSARGITVNTGMLDGRLLIPSWYNPRTGEKRGSDPYPIGYKMLFESPDKNDWVLVLRVDENVKKK</sequence>
<comment type="caution">
    <text evidence="4">The sequence shown here is derived from an EMBL/GenBank/DDBJ whole genome shotgun (WGS) entry which is preliminary data.</text>
</comment>
<dbReference type="InterPro" id="IPR025277">
    <property type="entry name" value="Apiosidase-like_cat_dom"/>
</dbReference>
<dbReference type="PROSITE" id="PS51257">
    <property type="entry name" value="PROKAR_LIPOPROTEIN"/>
    <property type="match status" value="1"/>
</dbReference>
<dbReference type="InterPro" id="IPR017853">
    <property type="entry name" value="GH"/>
</dbReference>
<dbReference type="PANTHER" id="PTHR37836:SF3">
    <property type="entry name" value="ENDOGLUCANASE"/>
    <property type="match status" value="1"/>
</dbReference>
<dbReference type="Pfam" id="PF13204">
    <property type="entry name" value="Apiosidase"/>
    <property type="match status" value="1"/>
</dbReference>
<gene>
    <name evidence="4" type="ORF">QNI22_09445</name>
</gene>
<evidence type="ECO:0000256" key="1">
    <source>
        <dbReference type="SAM" id="SignalP"/>
    </source>
</evidence>
<dbReference type="RefSeq" id="WP_314510399.1">
    <property type="nucleotide sequence ID" value="NZ_JASJOU010000002.1"/>
</dbReference>